<evidence type="ECO:0000256" key="3">
    <source>
        <dbReference type="RuleBase" id="RU361161"/>
    </source>
</evidence>
<feature type="domain" description="Fibronectin type III-like" evidence="4">
    <location>
        <begin position="706"/>
        <end position="775"/>
    </location>
</feature>
<dbReference type="Pfam" id="PF00933">
    <property type="entry name" value="Glyco_hydro_3"/>
    <property type="match status" value="1"/>
</dbReference>
<dbReference type="PANTHER" id="PTHR30620">
    <property type="entry name" value="PERIPLASMIC BETA-GLUCOSIDASE-RELATED"/>
    <property type="match status" value="1"/>
</dbReference>
<evidence type="ECO:0000313" key="6">
    <source>
        <dbReference type="Proteomes" id="UP000270673"/>
    </source>
</evidence>
<dbReference type="AlphaFoldDB" id="A0A3Q9ITZ5"/>
<dbReference type="Gene3D" id="2.60.40.10">
    <property type="entry name" value="Immunoglobulins"/>
    <property type="match status" value="1"/>
</dbReference>
<dbReference type="InterPro" id="IPR001764">
    <property type="entry name" value="Glyco_hydro_3_N"/>
</dbReference>
<dbReference type="Pfam" id="PF01915">
    <property type="entry name" value="Glyco_hydro_3_C"/>
    <property type="match status" value="1"/>
</dbReference>
<dbReference type="EMBL" id="CP032819">
    <property type="protein sequence ID" value="AZS31977.1"/>
    <property type="molecule type" value="Genomic_DNA"/>
</dbReference>
<comment type="similarity">
    <text evidence="1 3">Belongs to the glycosyl hydrolase 3 family.</text>
</comment>
<dbReference type="InterPro" id="IPR017853">
    <property type="entry name" value="GH"/>
</dbReference>
<dbReference type="InterPro" id="IPR026891">
    <property type="entry name" value="Fn3-like"/>
</dbReference>
<dbReference type="Pfam" id="PF14310">
    <property type="entry name" value="Fn3-like"/>
    <property type="match status" value="1"/>
</dbReference>
<dbReference type="PANTHER" id="PTHR30620:SF123">
    <property type="entry name" value="BETA-XYLOSIDASE"/>
    <property type="match status" value="1"/>
</dbReference>
<dbReference type="InterPro" id="IPR036962">
    <property type="entry name" value="Glyco_hydro_3_N_sf"/>
</dbReference>
<keyword evidence="2 3" id="KW-0378">Hydrolase</keyword>
<dbReference type="GO" id="GO:0008422">
    <property type="term" value="F:beta-glucosidase activity"/>
    <property type="evidence" value="ECO:0007669"/>
    <property type="project" value="UniProtKB-ARBA"/>
</dbReference>
<dbReference type="GO" id="GO:0009251">
    <property type="term" value="P:glucan catabolic process"/>
    <property type="evidence" value="ECO:0007669"/>
    <property type="project" value="TreeGrafter"/>
</dbReference>
<name>A0A3Q9ITZ5_9BACT</name>
<reference evidence="5 6" key="1">
    <citation type="submission" date="2018-10" db="EMBL/GenBank/DDBJ databases">
        <title>Butyricimonas faecalis sp. nov., isolated from human faeces and emended description of the genus Butyricimonas.</title>
        <authorList>
            <person name="Le Roy T."/>
            <person name="Van der Smissen P."/>
            <person name="Paquot A."/>
            <person name="Delzenne N."/>
            <person name="Muccioli G."/>
            <person name="Collet J.-F."/>
            <person name="Cani P.D."/>
        </authorList>
    </citation>
    <scope>NUCLEOTIDE SEQUENCE [LARGE SCALE GENOMIC DNA]</scope>
    <source>
        <strain evidence="5 6">H184</strain>
    </source>
</reference>
<dbReference type="Gene3D" id="3.40.50.1700">
    <property type="entry name" value="Glycoside hydrolase family 3 C-terminal domain"/>
    <property type="match status" value="1"/>
</dbReference>
<dbReference type="InterPro" id="IPR002772">
    <property type="entry name" value="Glyco_hydro_3_C"/>
</dbReference>
<proteinExistence type="inferred from homology"/>
<dbReference type="Gene3D" id="3.20.20.300">
    <property type="entry name" value="Glycoside hydrolase, family 3, N-terminal domain"/>
    <property type="match status" value="1"/>
</dbReference>
<dbReference type="SUPFAM" id="SSF52279">
    <property type="entry name" value="Beta-D-glucan exohydrolase, C-terminal domain"/>
    <property type="match status" value="1"/>
</dbReference>
<dbReference type="InterPro" id="IPR013783">
    <property type="entry name" value="Ig-like_fold"/>
</dbReference>
<dbReference type="SMART" id="SM01217">
    <property type="entry name" value="Fn3_like"/>
    <property type="match status" value="1"/>
</dbReference>
<dbReference type="KEGG" id="buy:D8S85_09470"/>
<dbReference type="FunFam" id="3.40.50.1700:FF:000016">
    <property type="entry name" value="Periplasmic beta-glucosidase, xylosidase/arabinosidase"/>
    <property type="match status" value="1"/>
</dbReference>
<gene>
    <name evidence="5" type="ORF">D8S85_09470</name>
</gene>
<dbReference type="PRINTS" id="PR00133">
    <property type="entry name" value="GLHYDRLASE3"/>
</dbReference>
<dbReference type="InterPro" id="IPR019800">
    <property type="entry name" value="Glyco_hydro_3_AS"/>
</dbReference>
<accession>A0A3Q9ITZ5</accession>
<dbReference type="Proteomes" id="UP000270673">
    <property type="component" value="Chromosome"/>
</dbReference>
<dbReference type="PROSITE" id="PS00775">
    <property type="entry name" value="GLYCOSYL_HYDROL_F3"/>
    <property type="match status" value="1"/>
</dbReference>
<keyword evidence="3" id="KW-0326">Glycosidase</keyword>
<evidence type="ECO:0000313" key="5">
    <source>
        <dbReference type="EMBL" id="AZS31977.1"/>
    </source>
</evidence>
<evidence type="ECO:0000256" key="1">
    <source>
        <dbReference type="ARBA" id="ARBA00005336"/>
    </source>
</evidence>
<evidence type="ECO:0000256" key="2">
    <source>
        <dbReference type="ARBA" id="ARBA00022801"/>
    </source>
</evidence>
<dbReference type="FunFam" id="2.60.40.10:FF:000495">
    <property type="entry name" value="Periplasmic beta-glucosidase"/>
    <property type="match status" value="1"/>
</dbReference>
<protein>
    <submittedName>
        <fullName evidence="5">Beta-glucosidase</fullName>
    </submittedName>
</protein>
<dbReference type="OrthoDB" id="9805821at2"/>
<organism evidence="5 6">
    <name type="scientific">Butyricimonas faecalis</name>
    <dbReference type="NCBI Taxonomy" id="2093856"/>
    <lineage>
        <taxon>Bacteria</taxon>
        <taxon>Pseudomonadati</taxon>
        <taxon>Bacteroidota</taxon>
        <taxon>Bacteroidia</taxon>
        <taxon>Bacteroidales</taxon>
        <taxon>Odoribacteraceae</taxon>
        <taxon>Butyricimonas</taxon>
    </lineage>
</organism>
<dbReference type="InterPro" id="IPR051915">
    <property type="entry name" value="Cellulose_Degrad_GH3"/>
</dbReference>
<evidence type="ECO:0000259" key="4">
    <source>
        <dbReference type="SMART" id="SM01217"/>
    </source>
</evidence>
<keyword evidence="6" id="KW-1185">Reference proteome</keyword>
<sequence>MFFLPAISVCGDGVYKKSGKGFRDLNKNGKLDPYENPAESMEVRLQDLLRQMTLEEKVGQLAHTLGWNYYEKDERGQVRLTDLFRSDLKNRHIGCFWATLRADPWTRKTLKTGLSPEEAAEMTNLMQRYAQDSTRLGIPLFLAEECPHGHMAIGTTVFPTAIGRASTWNPELEKRAAGIVALEARLQGGHIGYGPVLDVARELRWSRVEEGYGEDPFLSGSMGSAYVRGLQGEDVGSGENVIATLKHFTAYGVPEGGHNAGMAHVGVRELLTELSYPFEMAVKAGALSLMTAYNEVDGIPCTANPFLTNQLLRGQWGFSGFVVSDLYSIDGLVSQRVAANREEAGMLALRSGVDSDLGGNCFAAGLVKACREGRLAEADIDRAACRVLRLKFEMGLFDNPYVEVKKAGKQIGTPEHREVAREVARQSVVLLKNENKLLPLSKEVKRVAIVGPNADNVYNQLGDYTAPQAPGSVITVFEGIRQKLPGAEIRYVKGCAVRDTLNTSIEEACEVAKNSDVVVVVLGGSSARDFETDFLETGAAITNARRVSDMESGEGFDRTGLSLMGKQLELLKALYATGKPIVLVMIQGRPLELNWAAEHILAILTAWYPGSEGGRAIADVLFGDYNPAGRLPLSYPRHVGQLPVYYNHKSAGRQDYVEGTAAPLYPFGYGLSYTTFAYDGVKMRVEGDSVRVSVDVRNSGDRVGDEVVQLYLRDEQASVVTPFMQLKAFRRVSLAAGESRTVEFVLTREHLKILDLSLNWVVEPGFFTVLIGSSSSDIRLTTRFRIN</sequence>
<dbReference type="SUPFAM" id="SSF51445">
    <property type="entry name" value="(Trans)glycosidases"/>
    <property type="match status" value="1"/>
</dbReference>
<dbReference type="InterPro" id="IPR036881">
    <property type="entry name" value="Glyco_hydro_3_C_sf"/>
</dbReference>